<name>A0ABW7YDC0_STRCE</name>
<proteinExistence type="predicted"/>
<dbReference type="RefSeq" id="WP_398660844.1">
    <property type="nucleotide sequence ID" value="NZ_JBITDC010000020.1"/>
</dbReference>
<dbReference type="EMBL" id="JBITDC010000020">
    <property type="protein sequence ID" value="MFI5680396.1"/>
    <property type="molecule type" value="Genomic_DNA"/>
</dbReference>
<protein>
    <recommendedName>
        <fullName evidence="3">Transposase</fullName>
    </recommendedName>
</protein>
<evidence type="ECO:0000313" key="2">
    <source>
        <dbReference type="Proteomes" id="UP001612415"/>
    </source>
</evidence>
<evidence type="ECO:0008006" key="3">
    <source>
        <dbReference type="Google" id="ProtNLM"/>
    </source>
</evidence>
<organism evidence="1 2">
    <name type="scientific">Streptomyces cellulosae</name>
    <dbReference type="NCBI Taxonomy" id="1968"/>
    <lineage>
        <taxon>Bacteria</taxon>
        <taxon>Bacillati</taxon>
        <taxon>Actinomycetota</taxon>
        <taxon>Actinomycetes</taxon>
        <taxon>Kitasatosporales</taxon>
        <taxon>Streptomycetaceae</taxon>
        <taxon>Streptomyces</taxon>
    </lineage>
</organism>
<accession>A0ABW7YDC0</accession>
<gene>
    <name evidence="1" type="ORF">ACIA8P_38315</name>
</gene>
<reference evidence="1 2" key="1">
    <citation type="submission" date="2024-10" db="EMBL/GenBank/DDBJ databases">
        <title>The Natural Products Discovery Center: Release of the First 8490 Sequenced Strains for Exploring Actinobacteria Biosynthetic Diversity.</title>
        <authorList>
            <person name="Kalkreuter E."/>
            <person name="Kautsar S.A."/>
            <person name="Yang D."/>
            <person name="Bader C.D."/>
            <person name="Teijaro C.N."/>
            <person name="Fluegel L."/>
            <person name="Davis C.M."/>
            <person name="Simpson J.R."/>
            <person name="Lauterbach L."/>
            <person name="Steele A.D."/>
            <person name="Gui C."/>
            <person name="Meng S."/>
            <person name="Li G."/>
            <person name="Viehrig K."/>
            <person name="Ye F."/>
            <person name="Su P."/>
            <person name="Kiefer A.F."/>
            <person name="Nichols A."/>
            <person name="Cepeda A.J."/>
            <person name="Yan W."/>
            <person name="Fan B."/>
            <person name="Jiang Y."/>
            <person name="Adhikari A."/>
            <person name="Zheng C.-J."/>
            <person name="Schuster L."/>
            <person name="Cowan T.M."/>
            <person name="Smanski M.J."/>
            <person name="Chevrette M.G."/>
            <person name="De Carvalho L.P.S."/>
            <person name="Shen B."/>
        </authorList>
    </citation>
    <scope>NUCLEOTIDE SEQUENCE [LARGE SCALE GENOMIC DNA]</scope>
    <source>
        <strain evidence="1 2">NPDC051599</strain>
    </source>
</reference>
<evidence type="ECO:0000313" key="1">
    <source>
        <dbReference type="EMBL" id="MFI5680396.1"/>
    </source>
</evidence>
<comment type="caution">
    <text evidence="1">The sequence shown here is derived from an EMBL/GenBank/DDBJ whole genome shotgun (WGS) entry which is preliminary data.</text>
</comment>
<sequence>MPTEPPTPLEAENAALRKKVRELEEEREILRKAAKYFAGETRW</sequence>
<keyword evidence="2" id="KW-1185">Reference proteome</keyword>
<dbReference type="Proteomes" id="UP001612415">
    <property type="component" value="Unassembled WGS sequence"/>
</dbReference>